<evidence type="ECO:0000256" key="1">
    <source>
        <dbReference type="ARBA" id="ARBA00001936"/>
    </source>
</evidence>
<dbReference type="Gene3D" id="1.10.3210.10">
    <property type="entry name" value="Hypothetical protein af1432"/>
    <property type="match status" value="1"/>
</dbReference>
<evidence type="ECO:0000256" key="10">
    <source>
        <dbReference type="ARBA" id="ARBA00041770"/>
    </source>
</evidence>
<keyword evidence="15" id="KW-1185">Reference proteome</keyword>
<dbReference type="GO" id="GO:0008893">
    <property type="term" value="F:guanosine-3',5'-bis(diphosphate) 3'-diphosphatase activity"/>
    <property type="evidence" value="ECO:0007669"/>
    <property type="project" value="UniProtKB-EC"/>
</dbReference>
<evidence type="ECO:0000256" key="8">
    <source>
        <dbReference type="ARBA" id="ARBA00040793"/>
    </source>
</evidence>
<dbReference type="EMBL" id="LR899011">
    <property type="protein sequence ID" value="CAD7084940.1"/>
    <property type="molecule type" value="Genomic_DNA"/>
</dbReference>
<dbReference type="PANTHER" id="PTHR46246:SF1">
    <property type="entry name" value="GUANOSINE-3',5'-BIS(DIPHOSPHATE) 3'-PYROPHOSPHOHYDROLASE MESH1"/>
    <property type="match status" value="1"/>
</dbReference>
<comment type="catalytic activity">
    <reaction evidence="11">
        <text>guanosine 3',5'-bis(diphosphate) + H2O = GDP + diphosphate + H(+)</text>
        <dbReference type="Rhea" id="RHEA:14253"/>
        <dbReference type="ChEBI" id="CHEBI:15377"/>
        <dbReference type="ChEBI" id="CHEBI:15378"/>
        <dbReference type="ChEBI" id="CHEBI:33019"/>
        <dbReference type="ChEBI" id="CHEBI:58189"/>
        <dbReference type="ChEBI" id="CHEBI:77828"/>
        <dbReference type="EC" id="3.1.7.2"/>
    </reaction>
</comment>
<dbReference type="EC" id="3.1.7.2" evidence="5"/>
<dbReference type="AlphaFoldDB" id="A0A7R8UQT3"/>
<keyword evidence="12" id="KW-0472">Membrane</keyword>
<keyword evidence="3" id="KW-0378">Hydrolase</keyword>
<dbReference type="InterPro" id="IPR052194">
    <property type="entry name" value="MESH1"/>
</dbReference>
<dbReference type="OrthoDB" id="430679at2759"/>
<accession>A0A7R8UQT3</accession>
<evidence type="ECO:0000256" key="3">
    <source>
        <dbReference type="ARBA" id="ARBA00022801"/>
    </source>
</evidence>
<gene>
    <name evidence="14" type="ORF">HERILL_LOCUS7812</name>
</gene>
<keyword evidence="4" id="KW-0464">Manganese</keyword>
<protein>
    <recommendedName>
        <fullName evidence="8">Guanosine-3',5'-bis(diphosphate) 3'-pyrophosphohydrolase MESH1</fullName>
        <ecNumber evidence="5">3.1.7.2</ecNumber>
    </recommendedName>
    <alternativeName>
        <fullName evidence="9">Metazoan SpoT homolog 1</fullName>
    </alternativeName>
    <alternativeName>
        <fullName evidence="10">Penta-phosphate guanosine-3'-pyrophosphohydrolase</fullName>
    </alternativeName>
</protein>
<dbReference type="FunFam" id="1.10.3210.10:FF:000012">
    <property type="entry name" value="HD domain containing 3"/>
    <property type="match status" value="1"/>
</dbReference>
<evidence type="ECO:0000259" key="13">
    <source>
        <dbReference type="PROSITE" id="PS51831"/>
    </source>
</evidence>
<reference evidence="14 15" key="1">
    <citation type="submission" date="2020-11" db="EMBL/GenBank/DDBJ databases">
        <authorList>
            <person name="Wallbank WR R."/>
            <person name="Pardo Diaz C."/>
            <person name="Kozak K."/>
            <person name="Martin S."/>
            <person name="Jiggins C."/>
            <person name="Moest M."/>
            <person name="Warren A I."/>
            <person name="Generalovic N T."/>
            <person name="Byers J.R.P. K."/>
            <person name="Montejo-Kovacevich G."/>
            <person name="Yen C E."/>
        </authorList>
    </citation>
    <scope>NUCLEOTIDE SEQUENCE [LARGE SCALE GENOMIC DNA]</scope>
</reference>
<comment type="cofactor">
    <cofactor evidence="1">
        <name>Mn(2+)</name>
        <dbReference type="ChEBI" id="CHEBI:29035"/>
    </cofactor>
</comment>
<dbReference type="InterPro" id="IPR003607">
    <property type="entry name" value="HD/PDEase_dom"/>
</dbReference>
<dbReference type="PANTHER" id="PTHR46246">
    <property type="entry name" value="GUANOSINE-3',5'-BIS(DIPHOSPHATE) 3'-PYROPHOSPHOHYDROLASE MESH1"/>
    <property type="match status" value="1"/>
</dbReference>
<proteinExistence type="inferred from homology"/>
<comment type="function">
    <text evidence="6">ppGpp hydrolyzing enzyme involved in starvation response.</text>
</comment>
<dbReference type="GO" id="GO:0046872">
    <property type="term" value="F:metal ion binding"/>
    <property type="evidence" value="ECO:0007669"/>
    <property type="project" value="UniProtKB-KW"/>
</dbReference>
<comment type="similarity">
    <text evidence="7">Belongs to the MESH1 family.</text>
</comment>
<evidence type="ECO:0000256" key="9">
    <source>
        <dbReference type="ARBA" id="ARBA00041464"/>
    </source>
</evidence>
<evidence type="ECO:0000313" key="15">
    <source>
        <dbReference type="Proteomes" id="UP000594454"/>
    </source>
</evidence>
<dbReference type="PROSITE" id="PS51831">
    <property type="entry name" value="HD"/>
    <property type="match status" value="1"/>
</dbReference>
<keyword evidence="12" id="KW-0812">Transmembrane</keyword>
<sequence>MTVVRVLHLSHCCMFIICKELTLSIAVIAAVAAFIGFSPGEGIPKAFPSVLLPSALKIVDNYSNTRRGLTSPQFHLPVSSSSSMSGLTLSKRAQHPVVGDFSTDTLALILKCVNFAAVKHKNQRRLDVDETPYINHPIGVAYILTSEAYVQDPDVLLAALLHDTVEDTDTTFEEIEFHFGETVRKIVQEVTDDKSLPKMERKRLQIVHAATSSFKAKLVKLADKLYNLRDLQQALPKGWSEERRREYFIWSKKVVDNLRGTNQALENALDIVFKQEEIYYLE</sequence>
<dbReference type="Proteomes" id="UP000594454">
    <property type="component" value="Chromosome 3"/>
</dbReference>
<dbReference type="SUPFAM" id="SSF109604">
    <property type="entry name" value="HD-domain/PDEase-like"/>
    <property type="match status" value="1"/>
</dbReference>
<dbReference type="InterPro" id="IPR006674">
    <property type="entry name" value="HD_domain"/>
</dbReference>
<feature type="domain" description="HD" evidence="13">
    <location>
        <begin position="133"/>
        <end position="228"/>
    </location>
</feature>
<dbReference type="SMART" id="SM00471">
    <property type="entry name" value="HDc"/>
    <property type="match status" value="1"/>
</dbReference>
<evidence type="ECO:0000256" key="11">
    <source>
        <dbReference type="ARBA" id="ARBA00047968"/>
    </source>
</evidence>
<evidence type="ECO:0000256" key="5">
    <source>
        <dbReference type="ARBA" id="ARBA00024387"/>
    </source>
</evidence>
<evidence type="ECO:0000256" key="6">
    <source>
        <dbReference type="ARBA" id="ARBA00037781"/>
    </source>
</evidence>
<dbReference type="CDD" id="cd00077">
    <property type="entry name" value="HDc"/>
    <property type="match status" value="1"/>
</dbReference>
<dbReference type="InParanoid" id="A0A7R8UQT3"/>
<keyword evidence="2" id="KW-0479">Metal-binding</keyword>
<name>A0A7R8UQT3_HERIL</name>
<evidence type="ECO:0000256" key="4">
    <source>
        <dbReference type="ARBA" id="ARBA00023211"/>
    </source>
</evidence>
<evidence type="ECO:0000256" key="12">
    <source>
        <dbReference type="SAM" id="Phobius"/>
    </source>
</evidence>
<keyword evidence="12" id="KW-1133">Transmembrane helix</keyword>
<evidence type="ECO:0000256" key="7">
    <source>
        <dbReference type="ARBA" id="ARBA00038354"/>
    </source>
</evidence>
<evidence type="ECO:0000313" key="14">
    <source>
        <dbReference type="EMBL" id="CAD7084940.1"/>
    </source>
</evidence>
<dbReference type="FunCoup" id="A0A7R8UQT3">
    <property type="interactions" value="373"/>
</dbReference>
<organism evidence="14 15">
    <name type="scientific">Hermetia illucens</name>
    <name type="common">Black soldier fly</name>
    <dbReference type="NCBI Taxonomy" id="343691"/>
    <lineage>
        <taxon>Eukaryota</taxon>
        <taxon>Metazoa</taxon>
        <taxon>Ecdysozoa</taxon>
        <taxon>Arthropoda</taxon>
        <taxon>Hexapoda</taxon>
        <taxon>Insecta</taxon>
        <taxon>Pterygota</taxon>
        <taxon>Neoptera</taxon>
        <taxon>Endopterygota</taxon>
        <taxon>Diptera</taxon>
        <taxon>Brachycera</taxon>
        <taxon>Stratiomyomorpha</taxon>
        <taxon>Stratiomyidae</taxon>
        <taxon>Hermetiinae</taxon>
        <taxon>Hermetia</taxon>
    </lineage>
</organism>
<evidence type="ECO:0000256" key="2">
    <source>
        <dbReference type="ARBA" id="ARBA00022723"/>
    </source>
</evidence>
<dbReference type="Pfam" id="PF13328">
    <property type="entry name" value="HD_4"/>
    <property type="match status" value="1"/>
</dbReference>
<feature type="transmembrane region" description="Helical" evidence="12">
    <location>
        <begin position="12"/>
        <end position="37"/>
    </location>
</feature>